<name>A0A482WRG4_LAOST</name>
<dbReference type="SMR" id="A0A482WRG4"/>
<keyword evidence="4" id="KW-1185">Reference proteome</keyword>
<sequence length="1334" mass="148655">MDNRQDSQVKGDKNFNFLKDNTFLNSGIGCSEKYSVPEKGFQPNSGKDCCPSFDGENNENGVHGTLKTVEDSDFECEKGNLMKEGEKDSLKEMDVFETNDDIEKLKKLGDNLLVEKAENKDVMQIEDGDKVENCKKEVEEREIEESGGKIDKIGENNDGKVDNVEENREGKDENALLFDENKRMEKVGTEEDVQKNLHNNEISSVDEKNEVREENMEVDGSKEKEIKMGMGRVDEKQLDNGGTFLLDKEEELGETHVDKNVEGKVLKEDKVEVEDTEKEKEIVNKEVDNIEPSSLIQKNGEETEVENKIHNEEQPLLDLDQEHESKEKFSHDVVKESQELSHNKKLNYNHPDIVLDGNNYEELLLNEDENMIPAENNLEINEEELLQDGDQNYDEMLTEKEMENVFSSDGVKEKETFLKDEKNAKKVIDDKLAAFFGHKSLKDGTSCTSVTFGTSTPNAKREMDWSSTPISKPLLQNTPFSNSAPYCTPAKTLLKNWKPSALRRSKLFASNTDLNRAGLDNTHDKCSTILEDNEEEVDDDGDDFDTSLMKLEQKLAEIENNQETSPSDLSKTFSKIEAYHKTIVAERKEDCQKLEEVMTELSSQLFSDVQKVLSQGSQAESTIIGEDEEEDITMQEFLEGGTDGLMVVEDIDFANEQNNTVIEMKDEACKQNEDNGEDMLRLTCSHLLGLNASGATLRADIDKSGTTSNSDFAKSEPTVIEAKNKASFLDASTKDNEEDVLRLTCSEISGLNASGATLSSDNVDSGTASNSNVKLEPTPESNVAESTLNVESGGKLKLDVESTSSGVSTSSSLSVESTSSDVSTRSSLSVESTSSGVSTWSTLSETSSNATMSGSPSSDVSCSSLSEDSVELVLDTSLNSDNVKYWPIPVVVLERISSSGIKELAASNVVTTTSEDPEPESTSSIEPEPKSSSSEDPEPEATSSLNVVATSSPNVVATSSLPVVVLEHISSSCIKELAASNVVTTTSEDPEPESTSSIEPEPKSTSSVDPLPKSTSSSDVVKSETLNTLSTKADVKKEVASEVFPTNSSRIDHAQELKPYSDLSLQRDYYAGPDDDEFYSDDPLENLDNFNPDWAIWRNLTNDRDRYREIAKRWRNMSIPNPNVNLTFLKCLEDAKERASHHGANQPSSFDGNMNKKKGKKGKKKRKFREAFEPTNQFGSPGDEPPAKRQKCTIATEIFDNEINKLLRTFEGKRYALQTEVTGELNQLAVRQEQEMFDCIFKYNGNHQELQFLQIQEVGRLTDHFQNKLLEAEQETSDVVCMLRMSIEEVKTFHAFYEDLQDDNGESQFITKNQLDELLETEFIVSTYKQRYGE</sequence>
<feature type="region of interest" description="Disordered" evidence="2">
    <location>
        <begin position="908"/>
        <end position="945"/>
    </location>
</feature>
<feature type="coiled-coil region" evidence="1">
    <location>
        <begin position="541"/>
        <end position="604"/>
    </location>
</feature>
<feature type="region of interest" description="Disordered" evidence="2">
    <location>
        <begin position="138"/>
        <end position="240"/>
    </location>
</feature>
<feature type="region of interest" description="Disordered" evidence="2">
    <location>
        <begin position="983"/>
        <end position="1023"/>
    </location>
</feature>
<feature type="compositionally biased region" description="Polar residues" evidence="2">
    <location>
        <begin position="1143"/>
        <end position="1152"/>
    </location>
</feature>
<evidence type="ECO:0000313" key="3">
    <source>
        <dbReference type="EMBL" id="RZF35866.1"/>
    </source>
</evidence>
<feature type="compositionally biased region" description="Low complexity" evidence="2">
    <location>
        <begin position="853"/>
        <end position="863"/>
    </location>
</feature>
<evidence type="ECO:0000313" key="4">
    <source>
        <dbReference type="Proteomes" id="UP000291343"/>
    </source>
</evidence>
<organism evidence="3 4">
    <name type="scientific">Laodelphax striatellus</name>
    <name type="common">Small brown planthopper</name>
    <name type="synonym">Delphax striatella</name>
    <dbReference type="NCBI Taxonomy" id="195883"/>
    <lineage>
        <taxon>Eukaryota</taxon>
        <taxon>Metazoa</taxon>
        <taxon>Ecdysozoa</taxon>
        <taxon>Arthropoda</taxon>
        <taxon>Hexapoda</taxon>
        <taxon>Insecta</taxon>
        <taxon>Pterygota</taxon>
        <taxon>Neoptera</taxon>
        <taxon>Paraneoptera</taxon>
        <taxon>Hemiptera</taxon>
        <taxon>Auchenorrhyncha</taxon>
        <taxon>Fulgoroidea</taxon>
        <taxon>Delphacidae</taxon>
        <taxon>Criomorphinae</taxon>
        <taxon>Laodelphax</taxon>
    </lineage>
</organism>
<accession>A0A482WRG4</accession>
<dbReference type="EMBL" id="QKKF02027392">
    <property type="protein sequence ID" value="RZF35866.1"/>
    <property type="molecule type" value="Genomic_DNA"/>
</dbReference>
<dbReference type="InParanoid" id="A0A482WRG4"/>
<feature type="compositionally biased region" description="Low complexity" evidence="2">
    <location>
        <begin position="801"/>
        <end position="844"/>
    </location>
</feature>
<feature type="region of interest" description="Disordered" evidence="2">
    <location>
        <begin position="1138"/>
        <end position="1168"/>
    </location>
</feature>
<evidence type="ECO:0000256" key="2">
    <source>
        <dbReference type="SAM" id="MobiDB-lite"/>
    </source>
</evidence>
<feature type="compositionally biased region" description="Polar residues" evidence="2">
    <location>
        <begin position="754"/>
        <end position="790"/>
    </location>
</feature>
<protein>
    <submittedName>
        <fullName evidence="3">Uncharacterized protein</fullName>
    </submittedName>
</protein>
<feature type="compositionally biased region" description="Low complexity" evidence="2">
    <location>
        <begin position="993"/>
        <end position="1007"/>
    </location>
</feature>
<keyword evidence="1" id="KW-0175">Coiled coil</keyword>
<proteinExistence type="predicted"/>
<gene>
    <name evidence="3" type="ORF">LSTR_LSTR011721</name>
</gene>
<feature type="compositionally biased region" description="Low complexity" evidence="2">
    <location>
        <begin position="920"/>
        <end position="944"/>
    </location>
</feature>
<feature type="compositionally biased region" description="Polar residues" evidence="2">
    <location>
        <begin position="1013"/>
        <end position="1023"/>
    </location>
</feature>
<feature type="compositionally biased region" description="Basic and acidic residues" evidence="2">
    <location>
        <begin position="205"/>
        <end position="238"/>
    </location>
</feature>
<reference evidence="3 4" key="1">
    <citation type="journal article" date="2017" name="Gigascience">
        <title>Genome sequence of the small brown planthopper, Laodelphax striatellus.</title>
        <authorList>
            <person name="Zhu J."/>
            <person name="Jiang F."/>
            <person name="Wang X."/>
            <person name="Yang P."/>
            <person name="Bao Y."/>
            <person name="Zhao W."/>
            <person name="Wang W."/>
            <person name="Lu H."/>
            <person name="Wang Q."/>
            <person name="Cui N."/>
            <person name="Li J."/>
            <person name="Chen X."/>
            <person name="Luo L."/>
            <person name="Yu J."/>
            <person name="Kang L."/>
            <person name="Cui F."/>
        </authorList>
    </citation>
    <scope>NUCLEOTIDE SEQUENCE [LARGE SCALE GENOMIC DNA]</scope>
    <source>
        <strain evidence="3">Lst14</strain>
    </source>
</reference>
<feature type="compositionally biased region" description="Basic and acidic residues" evidence="2">
    <location>
        <begin position="138"/>
        <end position="195"/>
    </location>
</feature>
<evidence type="ECO:0000256" key="1">
    <source>
        <dbReference type="SAM" id="Coils"/>
    </source>
</evidence>
<comment type="caution">
    <text evidence="3">The sequence shown here is derived from an EMBL/GenBank/DDBJ whole genome shotgun (WGS) entry which is preliminary data.</text>
</comment>
<feature type="region of interest" description="Disordered" evidence="2">
    <location>
        <begin position="754"/>
        <end position="863"/>
    </location>
</feature>
<feature type="compositionally biased region" description="Basic residues" evidence="2">
    <location>
        <begin position="1155"/>
        <end position="1168"/>
    </location>
</feature>
<dbReference type="OrthoDB" id="6621767at2759"/>
<dbReference type="Proteomes" id="UP000291343">
    <property type="component" value="Unassembled WGS sequence"/>
</dbReference>